<dbReference type="SUPFAM" id="SSF103039">
    <property type="entry name" value="CheC-like"/>
    <property type="match status" value="1"/>
</dbReference>
<proteinExistence type="predicted"/>
<dbReference type="PANTHER" id="PTHR39452">
    <property type="entry name" value="CHEY-P PHOSPHATASE CHEX"/>
    <property type="match status" value="1"/>
</dbReference>
<evidence type="ECO:0000259" key="2">
    <source>
        <dbReference type="Pfam" id="PF13690"/>
    </source>
</evidence>
<name>A0A485M0Z0_9ZZZZ</name>
<dbReference type="GO" id="GO:0016787">
    <property type="term" value="F:hydrolase activity"/>
    <property type="evidence" value="ECO:0007669"/>
    <property type="project" value="UniProtKB-KW"/>
</dbReference>
<dbReference type="Gene3D" id="3.40.1550.10">
    <property type="entry name" value="CheC-like"/>
    <property type="match status" value="1"/>
</dbReference>
<keyword evidence="1" id="KW-0145">Chemotaxis</keyword>
<dbReference type="CDD" id="cd17906">
    <property type="entry name" value="CheX"/>
    <property type="match status" value="1"/>
</dbReference>
<feature type="domain" description="Chemotaxis phosphatase CheX-like" evidence="2">
    <location>
        <begin position="42"/>
        <end position="139"/>
    </location>
</feature>
<sequence>MDVQLVNPFIDATIHVLASLAFTEAHVGKPYLKKDPVAQGDVSGVVGLSGEAKGTISVTFTKKCILTIVSKMFGEEITEINDDVKDAVGEILNIVSGSGRQKLEAMGKPMSGAIPTVITGKNHVISHMTTHPVIAVPFHTENGDFTFEVCFE</sequence>
<dbReference type="InterPro" id="IPR028051">
    <property type="entry name" value="CheX-like_dom"/>
</dbReference>
<dbReference type="PANTHER" id="PTHR39452:SF1">
    <property type="entry name" value="CHEY-P PHOSPHATASE CHEX"/>
    <property type="match status" value="1"/>
</dbReference>
<dbReference type="Pfam" id="PF13690">
    <property type="entry name" value="CheX"/>
    <property type="match status" value="1"/>
</dbReference>
<dbReference type="GO" id="GO:0006935">
    <property type="term" value="P:chemotaxis"/>
    <property type="evidence" value="ECO:0007669"/>
    <property type="project" value="UniProtKB-KW"/>
</dbReference>
<keyword evidence="3" id="KW-0378">Hydrolase</keyword>
<protein>
    <submittedName>
        <fullName evidence="3">CheY-P phosphatase CheX</fullName>
        <ecNumber evidence="3">3.-.-.-</ecNumber>
    </submittedName>
</protein>
<dbReference type="InterPro" id="IPR038756">
    <property type="entry name" value="CheX-like"/>
</dbReference>
<gene>
    <name evidence="3" type="primary">cheX</name>
    <name evidence="3" type="ORF">SCFA_420020</name>
</gene>
<reference evidence="3" key="1">
    <citation type="submission" date="2019-03" db="EMBL/GenBank/DDBJ databases">
        <authorList>
            <person name="Hao L."/>
        </authorList>
    </citation>
    <scope>NUCLEOTIDE SEQUENCE</scope>
</reference>
<organism evidence="3">
    <name type="scientific">anaerobic digester metagenome</name>
    <dbReference type="NCBI Taxonomy" id="1263854"/>
    <lineage>
        <taxon>unclassified sequences</taxon>
        <taxon>metagenomes</taxon>
        <taxon>ecological metagenomes</taxon>
    </lineage>
</organism>
<dbReference type="EC" id="3.-.-.-" evidence="3"/>
<dbReference type="EMBL" id="CAADRM010000106">
    <property type="protein sequence ID" value="VFU15543.1"/>
    <property type="molecule type" value="Genomic_DNA"/>
</dbReference>
<evidence type="ECO:0000256" key="1">
    <source>
        <dbReference type="ARBA" id="ARBA00022500"/>
    </source>
</evidence>
<accession>A0A485M0Z0</accession>
<evidence type="ECO:0000313" key="3">
    <source>
        <dbReference type="EMBL" id="VFU15543.1"/>
    </source>
</evidence>
<dbReference type="AlphaFoldDB" id="A0A485M0Z0"/>
<dbReference type="InterPro" id="IPR028976">
    <property type="entry name" value="CheC-like_sf"/>
</dbReference>